<dbReference type="PANTHER" id="PTHR30619:SF7">
    <property type="entry name" value="BETA-LACTAMASE DOMAIN PROTEIN"/>
    <property type="match status" value="1"/>
</dbReference>
<protein>
    <submittedName>
        <fullName evidence="7">MBL fold metallo-hydrolase</fullName>
    </submittedName>
</protein>
<evidence type="ECO:0000259" key="6">
    <source>
        <dbReference type="SMART" id="SM00849"/>
    </source>
</evidence>
<proteinExistence type="predicted"/>
<comment type="catalytic activity">
    <reaction evidence="1">
        <text>3',5'-cyclic CMP + H2O = CMP + H(+)</text>
        <dbReference type="Rhea" id="RHEA:72675"/>
        <dbReference type="ChEBI" id="CHEBI:15377"/>
        <dbReference type="ChEBI" id="CHEBI:15378"/>
        <dbReference type="ChEBI" id="CHEBI:58003"/>
        <dbReference type="ChEBI" id="CHEBI:60377"/>
    </reaction>
    <physiologicalReaction direction="left-to-right" evidence="1">
        <dbReference type="Rhea" id="RHEA:72676"/>
    </physiologicalReaction>
</comment>
<dbReference type="RefSeq" id="WP_144854089.1">
    <property type="nucleotide sequence ID" value="NZ_VNJI01000059.1"/>
</dbReference>
<feature type="chain" id="PRO_5021912726" evidence="5">
    <location>
        <begin position="24"/>
        <end position="337"/>
    </location>
</feature>
<dbReference type="SUPFAM" id="SSF56281">
    <property type="entry name" value="Metallo-hydrolase/oxidoreductase"/>
    <property type="match status" value="1"/>
</dbReference>
<keyword evidence="7" id="KW-0378">Hydrolase</keyword>
<dbReference type="OrthoDB" id="9761531at2"/>
<comment type="caution">
    <text evidence="7">The sequence shown here is derived from an EMBL/GenBank/DDBJ whole genome shotgun (WGS) entry which is preliminary data.</text>
</comment>
<evidence type="ECO:0000256" key="5">
    <source>
        <dbReference type="SAM" id="SignalP"/>
    </source>
</evidence>
<reference evidence="7 8" key="1">
    <citation type="submission" date="2019-07" db="EMBL/GenBank/DDBJ databases">
        <authorList>
            <person name="Kim J."/>
        </authorList>
    </citation>
    <scope>NUCLEOTIDE SEQUENCE [LARGE SCALE GENOMIC DNA]</scope>
    <source>
        <strain evidence="7 8">JC52</strain>
    </source>
</reference>
<comment type="function">
    <text evidence="2">Counteracts the endogenous Pycsar antiviral defense system. Phosphodiesterase that enables metal-dependent hydrolysis of host cyclic nucleotide Pycsar defense signals such as cCMP and cUMP.</text>
</comment>
<feature type="signal peptide" evidence="5">
    <location>
        <begin position="1"/>
        <end position="23"/>
    </location>
</feature>
<organism evidence="7 8">
    <name type="scientific">Paenibacillus cremeus</name>
    <dbReference type="NCBI Taxonomy" id="2163881"/>
    <lineage>
        <taxon>Bacteria</taxon>
        <taxon>Bacillati</taxon>
        <taxon>Bacillota</taxon>
        <taxon>Bacilli</taxon>
        <taxon>Bacillales</taxon>
        <taxon>Paenibacillaceae</taxon>
        <taxon>Paenibacillus</taxon>
    </lineage>
</organism>
<evidence type="ECO:0000313" key="8">
    <source>
        <dbReference type="Proteomes" id="UP000317036"/>
    </source>
</evidence>
<keyword evidence="8" id="KW-1185">Reference proteome</keyword>
<dbReference type="InterPro" id="IPR036866">
    <property type="entry name" value="RibonucZ/Hydroxyglut_hydro"/>
</dbReference>
<evidence type="ECO:0000256" key="1">
    <source>
        <dbReference type="ARBA" id="ARBA00034221"/>
    </source>
</evidence>
<name>A0A559K014_9BACL</name>
<feature type="domain" description="Metallo-beta-lactamase" evidence="6">
    <location>
        <begin position="84"/>
        <end position="290"/>
    </location>
</feature>
<gene>
    <name evidence="7" type="ORF">FPZ49_30420</name>
</gene>
<keyword evidence="5" id="KW-0732">Signal</keyword>
<dbReference type="Pfam" id="PF00753">
    <property type="entry name" value="Lactamase_B"/>
    <property type="match status" value="1"/>
</dbReference>
<dbReference type="Proteomes" id="UP000317036">
    <property type="component" value="Unassembled WGS sequence"/>
</dbReference>
<dbReference type="AlphaFoldDB" id="A0A559K014"/>
<dbReference type="InterPro" id="IPR052159">
    <property type="entry name" value="Competence_DNA_uptake"/>
</dbReference>
<evidence type="ECO:0000256" key="3">
    <source>
        <dbReference type="ARBA" id="ARBA00048505"/>
    </source>
</evidence>
<dbReference type="Gene3D" id="3.60.15.10">
    <property type="entry name" value="Ribonuclease Z/Hydroxyacylglutathione hydrolase-like"/>
    <property type="match status" value="1"/>
</dbReference>
<sequence length="337" mass="37332">MKHGTKLKILAAVAISAVLIAVAWTKVDIEPKQTATAVEPAGAPAQEQKKEEAPLRTKEVFDRAKDKGLLTIRYFNLKDLKVATGDSYLITSPDGQTMLMDAGIPETGKQVVGYLDQLGIQTLDIAFNTHPHSDHLGGFAEVLKVKNAKAYYMENFQYTVSGAYRNVMTQVEKKRIPIRTLEEGDTFELGSDVKFEVLSPKKGVLPEAIHNYDPATLNYYALVVKMTYKNNTFLFPADIYKDREAELIALYGNKLDTDFVHAPHHGNNTSSSPSFVDTVSPKITVLSSNIFNSLDVLKRYERKGSAVYSTGLNGNILITSDGERLNVITEKDRVPTK</sequence>
<dbReference type="InterPro" id="IPR001279">
    <property type="entry name" value="Metallo-B-lactamas"/>
</dbReference>
<evidence type="ECO:0000256" key="4">
    <source>
        <dbReference type="SAM" id="MobiDB-lite"/>
    </source>
</evidence>
<dbReference type="EMBL" id="VNJI01000059">
    <property type="protein sequence ID" value="TVY05437.1"/>
    <property type="molecule type" value="Genomic_DNA"/>
</dbReference>
<feature type="region of interest" description="Disordered" evidence="4">
    <location>
        <begin position="36"/>
        <end position="55"/>
    </location>
</feature>
<dbReference type="PANTHER" id="PTHR30619">
    <property type="entry name" value="DNA INTERNALIZATION/COMPETENCE PROTEIN COMEC/REC2"/>
    <property type="match status" value="1"/>
</dbReference>
<dbReference type="InterPro" id="IPR035681">
    <property type="entry name" value="ComA-like_MBL"/>
</dbReference>
<dbReference type="CDD" id="cd07731">
    <property type="entry name" value="ComA-like_MBL-fold"/>
    <property type="match status" value="1"/>
</dbReference>
<evidence type="ECO:0000256" key="2">
    <source>
        <dbReference type="ARBA" id="ARBA00034301"/>
    </source>
</evidence>
<dbReference type="GO" id="GO:0016787">
    <property type="term" value="F:hydrolase activity"/>
    <property type="evidence" value="ECO:0007669"/>
    <property type="project" value="UniProtKB-KW"/>
</dbReference>
<evidence type="ECO:0000313" key="7">
    <source>
        <dbReference type="EMBL" id="TVY05437.1"/>
    </source>
</evidence>
<accession>A0A559K014</accession>
<dbReference type="SMART" id="SM00849">
    <property type="entry name" value="Lactamase_B"/>
    <property type="match status" value="1"/>
</dbReference>
<comment type="catalytic activity">
    <reaction evidence="3">
        <text>3',5'-cyclic UMP + H2O = UMP + H(+)</text>
        <dbReference type="Rhea" id="RHEA:70575"/>
        <dbReference type="ChEBI" id="CHEBI:15377"/>
        <dbReference type="ChEBI" id="CHEBI:15378"/>
        <dbReference type="ChEBI" id="CHEBI:57865"/>
        <dbReference type="ChEBI" id="CHEBI:184387"/>
    </reaction>
    <physiologicalReaction direction="left-to-right" evidence="3">
        <dbReference type="Rhea" id="RHEA:70576"/>
    </physiologicalReaction>
</comment>